<evidence type="ECO:0000313" key="3">
    <source>
        <dbReference type="Proteomes" id="UP000324222"/>
    </source>
</evidence>
<protein>
    <submittedName>
        <fullName evidence="2">Uncharacterized protein</fullName>
    </submittedName>
</protein>
<sequence length="126" mass="13897">MVNAAGRLGIVSGTLAPPTGHSAMPQHAWHESGSASQPLQPSPATQRSGRRVSRVFTRPSSHHSQQHRRAISYSYDIRRSCLVIRPGNVTARDPRFKRRLVLCAAAPCQSAPSLRCLIHQPHKECF</sequence>
<reference evidence="2 3" key="1">
    <citation type="submission" date="2019-05" db="EMBL/GenBank/DDBJ databases">
        <title>Another draft genome of Portunus trituberculatus and its Hox gene families provides insights of decapod evolution.</title>
        <authorList>
            <person name="Jeong J.-H."/>
            <person name="Song I."/>
            <person name="Kim S."/>
            <person name="Choi T."/>
            <person name="Kim D."/>
            <person name="Ryu S."/>
            <person name="Kim W."/>
        </authorList>
    </citation>
    <scope>NUCLEOTIDE SEQUENCE [LARGE SCALE GENOMIC DNA]</scope>
    <source>
        <tissue evidence="2">Muscle</tissue>
    </source>
</reference>
<comment type="caution">
    <text evidence="2">The sequence shown here is derived from an EMBL/GenBank/DDBJ whole genome shotgun (WGS) entry which is preliminary data.</text>
</comment>
<keyword evidence="3" id="KW-1185">Reference proteome</keyword>
<proteinExistence type="predicted"/>
<evidence type="ECO:0000256" key="1">
    <source>
        <dbReference type="SAM" id="MobiDB-lite"/>
    </source>
</evidence>
<accession>A0A5B7GEX6</accession>
<name>A0A5B7GEX6_PORTR</name>
<evidence type="ECO:0000313" key="2">
    <source>
        <dbReference type="EMBL" id="MPC56126.1"/>
    </source>
</evidence>
<gene>
    <name evidence="2" type="ORF">E2C01_050079</name>
</gene>
<dbReference type="AlphaFoldDB" id="A0A5B7GEX6"/>
<organism evidence="2 3">
    <name type="scientific">Portunus trituberculatus</name>
    <name type="common">Swimming crab</name>
    <name type="synonym">Neptunus trituberculatus</name>
    <dbReference type="NCBI Taxonomy" id="210409"/>
    <lineage>
        <taxon>Eukaryota</taxon>
        <taxon>Metazoa</taxon>
        <taxon>Ecdysozoa</taxon>
        <taxon>Arthropoda</taxon>
        <taxon>Crustacea</taxon>
        <taxon>Multicrustacea</taxon>
        <taxon>Malacostraca</taxon>
        <taxon>Eumalacostraca</taxon>
        <taxon>Eucarida</taxon>
        <taxon>Decapoda</taxon>
        <taxon>Pleocyemata</taxon>
        <taxon>Brachyura</taxon>
        <taxon>Eubrachyura</taxon>
        <taxon>Portunoidea</taxon>
        <taxon>Portunidae</taxon>
        <taxon>Portuninae</taxon>
        <taxon>Portunus</taxon>
    </lineage>
</organism>
<feature type="region of interest" description="Disordered" evidence="1">
    <location>
        <begin position="12"/>
        <end position="69"/>
    </location>
</feature>
<feature type="compositionally biased region" description="Polar residues" evidence="1">
    <location>
        <begin position="33"/>
        <end position="47"/>
    </location>
</feature>
<feature type="compositionally biased region" description="Basic residues" evidence="1">
    <location>
        <begin position="60"/>
        <end position="69"/>
    </location>
</feature>
<dbReference type="Proteomes" id="UP000324222">
    <property type="component" value="Unassembled WGS sequence"/>
</dbReference>
<dbReference type="EMBL" id="VSRR010013714">
    <property type="protein sequence ID" value="MPC56126.1"/>
    <property type="molecule type" value="Genomic_DNA"/>
</dbReference>